<keyword evidence="4" id="KW-1185">Reference proteome</keyword>
<gene>
    <name evidence="3" type="ORF">SAMN05216361_3021</name>
</gene>
<dbReference type="Gene3D" id="2.120.10.30">
    <property type="entry name" value="TolB, C-terminal domain"/>
    <property type="match status" value="2"/>
</dbReference>
<dbReference type="EMBL" id="FQWD01000004">
    <property type="protein sequence ID" value="SHG76306.1"/>
    <property type="molecule type" value="Genomic_DNA"/>
</dbReference>
<name>A0A1M5MGF9_9ALTE</name>
<evidence type="ECO:0000256" key="1">
    <source>
        <dbReference type="SAM" id="SignalP"/>
    </source>
</evidence>
<dbReference type="Proteomes" id="UP000184520">
    <property type="component" value="Unassembled WGS sequence"/>
</dbReference>
<dbReference type="GO" id="GO:0016158">
    <property type="term" value="F:inositol hexakisphosphate 3-phosphatase activity"/>
    <property type="evidence" value="ECO:0007669"/>
    <property type="project" value="InterPro"/>
</dbReference>
<feature type="chain" id="PRO_5012364152" evidence="1">
    <location>
        <begin position="30"/>
        <end position="627"/>
    </location>
</feature>
<evidence type="ECO:0000313" key="3">
    <source>
        <dbReference type="EMBL" id="SHG76306.1"/>
    </source>
</evidence>
<dbReference type="AlphaFoldDB" id="A0A1M5MGF9"/>
<dbReference type="RefSeq" id="WP_073323845.1">
    <property type="nucleotide sequence ID" value="NZ_FQWD01000004.1"/>
</dbReference>
<dbReference type="Pfam" id="PF02333">
    <property type="entry name" value="Phytase"/>
    <property type="match status" value="1"/>
</dbReference>
<sequence length="627" mass="68093">MKFAALTLSLSLGLLLTGCSGTASTQAHTGPTTPIELNEIQIKGEHLLPVANYTLSGWLVVSEHTGLHWLSPDYQTLGHWQGHFSQADWRWLDAQTLVITTLDNNTSAMQVFTLDTTSGEFNSRLLAHADLADRETVCLQKSQADLFVFSTDARGLLTHSLLLPGQEDWQITDIRTLMVGPNISSCSVADASGTLYLAEEEIGIWQYAAEPEGENTRNLDYFANAPEIESVSALSEEVYFTVATNEALIHMRGSENTSWQVDDTLELKSISVTGTSQGLQAGIYDEASHTLFAVKLPGAGVKKTPEKQSIMLTADAQTAPVNRYGDAADDPAFWINPQSPSDSLILGTDKKFGLNVYTLDGSLRQTLPVGRVNNVDVRQAIQTAQGSIDIAVASNRSSQSLSVFSIDNQGTVALLDNVPTGLSDVYGLCTGLINAQLHVVVNDTDGRFQHYALTFKDTTVSAQRLNEFTLPSQPEGCVIDDNTGTLYYGEESTGVWKRSLVTDASAPTLIAAVNEQVHADIEGMDIYRYEQQRYLIVSSQGNSRFAVYALDDNHRLLGTFGVAMNPLAGIDGVSETDGLAATSHNLGPQYPNGLLVVQDGRNVMPAAPQNFKIIDGNKIARFIQQRR</sequence>
<organism evidence="3 4">
    <name type="scientific">Marisediminitalea aggregata</name>
    <dbReference type="NCBI Taxonomy" id="634436"/>
    <lineage>
        <taxon>Bacteria</taxon>
        <taxon>Pseudomonadati</taxon>
        <taxon>Pseudomonadota</taxon>
        <taxon>Gammaproteobacteria</taxon>
        <taxon>Alteromonadales</taxon>
        <taxon>Alteromonadaceae</taxon>
        <taxon>Marisediminitalea</taxon>
    </lineage>
</organism>
<dbReference type="STRING" id="634436.SAMN05216361_3021"/>
<evidence type="ECO:0000313" key="4">
    <source>
        <dbReference type="Proteomes" id="UP000184520"/>
    </source>
</evidence>
<dbReference type="PROSITE" id="PS51662">
    <property type="entry name" value="BP_PHYTASE"/>
    <property type="match status" value="2"/>
</dbReference>
<reference evidence="4" key="1">
    <citation type="submission" date="2016-11" db="EMBL/GenBank/DDBJ databases">
        <authorList>
            <person name="Varghese N."/>
            <person name="Submissions S."/>
        </authorList>
    </citation>
    <scope>NUCLEOTIDE SEQUENCE [LARGE SCALE GENOMIC DNA]</scope>
    <source>
        <strain evidence="4">CGMCC 1.8995</strain>
    </source>
</reference>
<dbReference type="InterPro" id="IPR011042">
    <property type="entry name" value="6-blade_b-propeller_TolB-like"/>
</dbReference>
<keyword evidence="1" id="KW-0732">Signal</keyword>
<accession>A0A1M5MGF9</accession>
<proteinExistence type="predicted"/>
<dbReference type="OrthoDB" id="8696437at2"/>
<evidence type="ECO:0000259" key="2">
    <source>
        <dbReference type="PROSITE" id="PS51662"/>
    </source>
</evidence>
<feature type="domain" description="BPP" evidence="2">
    <location>
        <begin position="23"/>
        <end position="296"/>
    </location>
</feature>
<feature type="domain" description="BPP" evidence="2">
    <location>
        <begin position="302"/>
        <end position="623"/>
    </location>
</feature>
<dbReference type="PROSITE" id="PS51257">
    <property type="entry name" value="PROKAR_LIPOPROTEIN"/>
    <property type="match status" value="1"/>
</dbReference>
<protein>
    <submittedName>
        <fullName evidence="3">3-phytase</fullName>
    </submittedName>
</protein>
<dbReference type="SUPFAM" id="SSF50956">
    <property type="entry name" value="Thermostable phytase (3-phytase)"/>
    <property type="match status" value="2"/>
</dbReference>
<feature type="signal peptide" evidence="1">
    <location>
        <begin position="1"/>
        <end position="29"/>
    </location>
</feature>
<dbReference type="InterPro" id="IPR003431">
    <property type="entry name" value="B-propeller_Phytase"/>
</dbReference>